<evidence type="ECO:0000256" key="2">
    <source>
        <dbReference type="ARBA" id="ARBA00022490"/>
    </source>
</evidence>
<comment type="subcellular location">
    <subcellularLocation>
        <location evidence="1">Cytoplasm</location>
    </subcellularLocation>
</comment>
<dbReference type="EMBL" id="JPKZ01014594">
    <property type="protein sequence ID" value="KHN71889.1"/>
    <property type="molecule type" value="Genomic_DNA"/>
</dbReference>
<evidence type="ECO:0000256" key="1">
    <source>
        <dbReference type="ARBA" id="ARBA00004496"/>
    </source>
</evidence>
<dbReference type="GO" id="GO:0051015">
    <property type="term" value="F:actin filament binding"/>
    <property type="evidence" value="ECO:0007669"/>
    <property type="project" value="InterPro"/>
</dbReference>
<keyword evidence="5" id="KW-1185">Reference proteome</keyword>
<dbReference type="STRING" id="6265.A0A0B2URN3"/>
<evidence type="ECO:0000313" key="5">
    <source>
        <dbReference type="Proteomes" id="UP000031036"/>
    </source>
</evidence>
<comment type="caution">
    <text evidence="4">The sequence shown here is derived from an EMBL/GenBank/DDBJ whole genome shotgun (WGS) entry which is preliminary data.</text>
</comment>
<proteinExistence type="predicted"/>
<name>A0A0B2URN3_TOXCA</name>
<keyword evidence="3" id="KW-0175">Coiled coil</keyword>
<sequence length="103" mass="11585">MTDEARRLADLLPPTERSRMLDMCADIDRLANQLADLERRGLGNTPEANAIRNQLRNRLRELAEMMKKVLTDKVTIAFATAVKSSSLNVAVNDIRGYTLKSLK</sequence>
<protein>
    <submittedName>
        <fullName evidence="4">Vinculin</fullName>
    </submittedName>
</protein>
<feature type="coiled-coil region" evidence="3">
    <location>
        <begin position="20"/>
        <end position="72"/>
    </location>
</feature>
<accession>A0A0B2URN3</accession>
<dbReference type="Proteomes" id="UP000031036">
    <property type="component" value="Unassembled WGS sequence"/>
</dbReference>
<dbReference type="OrthoDB" id="29742at2759"/>
<reference evidence="4 5" key="1">
    <citation type="submission" date="2014-11" db="EMBL/GenBank/DDBJ databases">
        <title>Genetic blueprint of the zoonotic pathogen Toxocara canis.</title>
        <authorList>
            <person name="Zhu X.-Q."/>
            <person name="Korhonen P.K."/>
            <person name="Cai H."/>
            <person name="Young N.D."/>
            <person name="Nejsum P."/>
            <person name="von Samson-Himmelstjerna G."/>
            <person name="Boag P.R."/>
            <person name="Tan P."/>
            <person name="Li Q."/>
            <person name="Min J."/>
            <person name="Yang Y."/>
            <person name="Wang X."/>
            <person name="Fang X."/>
            <person name="Hall R.S."/>
            <person name="Hofmann A."/>
            <person name="Sternberg P.W."/>
            <person name="Jex A.R."/>
            <person name="Gasser R.B."/>
        </authorList>
    </citation>
    <scope>NUCLEOTIDE SEQUENCE [LARGE SCALE GENOMIC DNA]</scope>
    <source>
        <strain evidence="4">PN_DK_2014</strain>
    </source>
</reference>
<dbReference type="InterPro" id="IPR017997">
    <property type="entry name" value="Vinculin"/>
</dbReference>
<dbReference type="PANTHER" id="PTHR46180">
    <property type="entry name" value="VINCULIN"/>
    <property type="match status" value="1"/>
</dbReference>
<organism evidence="4 5">
    <name type="scientific">Toxocara canis</name>
    <name type="common">Canine roundworm</name>
    <dbReference type="NCBI Taxonomy" id="6265"/>
    <lineage>
        <taxon>Eukaryota</taxon>
        <taxon>Metazoa</taxon>
        <taxon>Ecdysozoa</taxon>
        <taxon>Nematoda</taxon>
        <taxon>Chromadorea</taxon>
        <taxon>Rhabditida</taxon>
        <taxon>Spirurina</taxon>
        <taxon>Ascaridomorpha</taxon>
        <taxon>Ascaridoidea</taxon>
        <taxon>Toxocaridae</taxon>
        <taxon>Toxocara</taxon>
    </lineage>
</organism>
<dbReference type="GO" id="GO:0005737">
    <property type="term" value="C:cytoplasm"/>
    <property type="evidence" value="ECO:0007669"/>
    <property type="project" value="UniProtKB-SubCell"/>
</dbReference>
<dbReference type="SUPFAM" id="SSF47220">
    <property type="entry name" value="alpha-catenin/vinculin-like"/>
    <property type="match status" value="1"/>
</dbReference>
<evidence type="ECO:0000256" key="3">
    <source>
        <dbReference type="SAM" id="Coils"/>
    </source>
</evidence>
<keyword evidence="2" id="KW-0963">Cytoplasm</keyword>
<dbReference type="GO" id="GO:0007155">
    <property type="term" value="P:cell adhesion"/>
    <property type="evidence" value="ECO:0007669"/>
    <property type="project" value="InterPro"/>
</dbReference>
<dbReference type="Gene3D" id="1.20.120.810">
    <property type="entry name" value="Vinculin, Vh2 four-helix bundle"/>
    <property type="match status" value="1"/>
</dbReference>
<dbReference type="AlphaFoldDB" id="A0A0B2URN3"/>
<dbReference type="InterPro" id="IPR036723">
    <property type="entry name" value="Alpha-catenin/vinculin-like_sf"/>
</dbReference>
<gene>
    <name evidence="4" type="primary">deb-1</name>
    <name evidence="4" type="ORF">Tcan_02028</name>
</gene>
<evidence type="ECO:0000313" key="4">
    <source>
        <dbReference type="EMBL" id="KHN71889.1"/>
    </source>
</evidence>